<dbReference type="EC" id="1.8.4.12" evidence="6"/>
<dbReference type="FunFam" id="2.170.150.20:FF:000001">
    <property type="entry name" value="Peptide methionine sulfoxide reductase MsrB"/>
    <property type="match status" value="1"/>
</dbReference>
<evidence type="ECO:0000256" key="6">
    <source>
        <dbReference type="HAMAP-Rule" id="MF_01400"/>
    </source>
</evidence>
<dbReference type="HAMAP" id="MF_01400">
    <property type="entry name" value="MsrB"/>
    <property type="match status" value="1"/>
</dbReference>
<accession>A0A5C4JPG1</accession>
<dbReference type="PANTHER" id="PTHR10173">
    <property type="entry name" value="METHIONINE SULFOXIDE REDUCTASE"/>
    <property type="match status" value="1"/>
</dbReference>
<name>A0A5C4JPG1_9HYPH</name>
<dbReference type="OrthoDB" id="9785497at2"/>
<keyword evidence="3 6" id="KW-0862">Zinc</keyword>
<dbReference type="InterPro" id="IPR011057">
    <property type="entry name" value="Mss4-like_sf"/>
</dbReference>
<protein>
    <recommendedName>
        <fullName evidence="6">Peptide methionine sulfoxide reductase MsrB</fullName>
        <ecNumber evidence="6">1.8.4.12</ecNumber>
    </recommendedName>
    <alternativeName>
        <fullName evidence="6">Peptide-methionine (R)-S-oxide reductase</fullName>
    </alternativeName>
</protein>
<dbReference type="GO" id="GO:0033743">
    <property type="term" value="F:peptide-methionine (R)-S-oxide reductase activity"/>
    <property type="evidence" value="ECO:0007669"/>
    <property type="project" value="UniProtKB-UniRule"/>
</dbReference>
<feature type="binding site" evidence="6">
    <location>
        <position position="98"/>
    </location>
    <ligand>
        <name>Zn(2+)</name>
        <dbReference type="ChEBI" id="CHEBI:29105"/>
    </ligand>
</feature>
<dbReference type="Pfam" id="PF01641">
    <property type="entry name" value="SelR"/>
    <property type="match status" value="1"/>
</dbReference>
<feature type="active site" description="Nucleophile" evidence="6">
    <location>
        <position position="167"/>
    </location>
</feature>
<evidence type="ECO:0000259" key="8">
    <source>
        <dbReference type="PROSITE" id="PS51790"/>
    </source>
</evidence>
<reference evidence="9 10" key="2">
    <citation type="submission" date="2019-06" db="EMBL/GenBank/DDBJ databases">
        <title>Martelella lutilitoris sp. nov., isolated from a tidal mudflat.</title>
        <authorList>
            <person name="Kim Y.-J."/>
        </authorList>
    </citation>
    <scope>NUCLEOTIDE SEQUENCE [LARGE SCALE GENOMIC DNA]</scope>
    <source>
        <strain evidence="9 10">GH2-6</strain>
    </source>
</reference>
<comment type="catalytic activity">
    <reaction evidence="5 6">
        <text>L-methionyl-[protein] + [thioredoxin]-disulfide + H2O = L-methionyl-(R)-S-oxide-[protein] + [thioredoxin]-dithiol</text>
        <dbReference type="Rhea" id="RHEA:24164"/>
        <dbReference type="Rhea" id="RHEA-COMP:10698"/>
        <dbReference type="Rhea" id="RHEA-COMP:10700"/>
        <dbReference type="Rhea" id="RHEA-COMP:12313"/>
        <dbReference type="Rhea" id="RHEA-COMP:12314"/>
        <dbReference type="ChEBI" id="CHEBI:15377"/>
        <dbReference type="ChEBI" id="CHEBI:16044"/>
        <dbReference type="ChEBI" id="CHEBI:29950"/>
        <dbReference type="ChEBI" id="CHEBI:45764"/>
        <dbReference type="ChEBI" id="CHEBI:50058"/>
        <dbReference type="EC" id="1.8.4.12"/>
    </reaction>
</comment>
<evidence type="ECO:0000313" key="10">
    <source>
        <dbReference type="Proteomes" id="UP000307874"/>
    </source>
</evidence>
<proteinExistence type="inferred from homology"/>
<dbReference type="EMBL" id="VCLB01000008">
    <property type="protein sequence ID" value="TNB47091.1"/>
    <property type="molecule type" value="Genomic_DNA"/>
</dbReference>
<dbReference type="GO" id="GO:0030091">
    <property type="term" value="P:protein repair"/>
    <property type="evidence" value="ECO:0007669"/>
    <property type="project" value="InterPro"/>
</dbReference>
<feature type="binding site" evidence="6">
    <location>
        <position position="95"/>
    </location>
    <ligand>
        <name>Zn(2+)</name>
        <dbReference type="ChEBI" id="CHEBI:29105"/>
    </ligand>
</feature>
<evidence type="ECO:0000256" key="5">
    <source>
        <dbReference type="ARBA" id="ARBA00048488"/>
    </source>
</evidence>
<dbReference type="NCBIfam" id="TIGR00357">
    <property type="entry name" value="peptide-methionine (R)-S-oxide reductase MsrB"/>
    <property type="match status" value="1"/>
</dbReference>
<dbReference type="SUPFAM" id="SSF51316">
    <property type="entry name" value="Mss4-like"/>
    <property type="match status" value="1"/>
</dbReference>
<evidence type="ECO:0000256" key="3">
    <source>
        <dbReference type="ARBA" id="ARBA00022833"/>
    </source>
</evidence>
<dbReference type="InterPro" id="IPR028427">
    <property type="entry name" value="Met_Sox_Rdtase_MsrB"/>
</dbReference>
<feature type="domain" description="MsrB" evidence="8">
    <location>
        <begin position="56"/>
        <end position="178"/>
    </location>
</feature>
<dbReference type="GO" id="GO:0008270">
    <property type="term" value="F:zinc ion binding"/>
    <property type="evidence" value="ECO:0007669"/>
    <property type="project" value="UniProtKB-UniRule"/>
</dbReference>
<dbReference type="GO" id="GO:0006979">
    <property type="term" value="P:response to oxidative stress"/>
    <property type="evidence" value="ECO:0007669"/>
    <property type="project" value="InterPro"/>
</dbReference>
<comment type="similarity">
    <text evidence="1 6">Belongs to the MsrB Met sulfoxide reductase family.</text>
</comment>
<feature type="binding site" evidence="6">
    <location>
        <position position="147"/>
    </location>
    <ligand>
        <name>Zn(2+)</name>
        <dbReference type="ChEBI" id="CHEBI:29105"/>
    </ligand>
</feature>
<evidence type="ECO:0000256" key="2">
    <source>
        <dbReference type="ARBA" id="ARBA00022723"/>
    </source>
</evidence>
<dbReference type="GO" id="GO:0005737">
    <property type="term" value="C:cytoplasm"/>
    <property type="evidence" value="ECO:0007669"/>
    <property type="project" value="TreeGrafter"/>
</dbReference>
<dbReference type="PANTHER" id="PTHR10173:SF57">
    <property type="entry name" value="PEPTIDE-METHIONINE (R)-S-OXIDE REDUCTASE"/>
    <property type="match status" value="1"/>
</dbReference>
<evidence type="ECO:0000313" key="9">
    <source>
        <dbReference type="EMBL" id="TNB47091.1"/>
    </source>
</evidence>
<comment type="caution">
    <text evidence="9">The sequence shown here is derived from an EMBL/GenBank/DDBJ whole genome shotgun (WGS) entry which is preliminary data.</text>
</comment>
<organism evidence="9 10">
    <name type="scientific">Martelella lutilitoris</name>
    <dbReference type="NCBI Taxonomy" id="2583532"/>
    <lineage>
        <taxon>Bacteria</taxon>
        <taxon>Pseudomonadati</taxon>
        <taxon>Pseudomonadota</taxon>
        <taxon>Alphaproteobacteria</taxon>
        <taxon>Hyphomicrobiales</taxon>
        <taxon>Aurantimonadaceae</taxon>
        <taxon>Martelella</taxon>
    </lineage>
</organism>
<sequence>MTHHRFHHLRGIERTQTIAFPRPATQVRPRATPFNGKTHRSATLTQSNKQKKTLSDSQWREELTPEQYHILREHGTERPFTGPYWNSFESGTYYCAGCETALFRSDTKFDAGCGWPSFFEPVAPGVVTELRDVSHGMVRTEIRCANCGGHLGHVFPDGPAPTGLRYCMNGHAMHFVADEA</sequence>
<dbReference type="Gene3D" id="2.170.150.20">
    <property type="entry name" value="Peptide methionine sulfoxide reductase"/>
    <property type="match status" value="1"/>
</dbReference>
<feature type="region of interest" description="Disordered" evidence="7">
    <location>
        <begin position="27"/>
        <end position="57"/>
    </location>
</feature>
<keyword evidence="4 6" id="KW-0560">Oxidoreductase</keyword>
<reference evidence="9 10" key="1">
    <citation type="submission" date="2019-05" db="EMBL/GenBank/DDBJ databases">
        <authorList>
            <person name="Lee S.D."/>
        </authorList>
    </citation>
    <scope>NUCLEOTIDE SEQUENCE [LARGE SCALE GENOMIC DNA]</scope>
    <source>
        <strain evidence="9 10">GH2-6</strain>
    </source>
</reference>
<dbReference type="AlphaFoldDB" id="A0A5C4JPG1"/>
<dbReference type="InterPro" id="IPR002579">
    <property type="entry name" value="Met_Sox_Rdtase_MsrB_dom"/>
</dbReference>
<evidence type="ECO:0000256" key="4">
    <source>
        <dbReference type="ARBA" id="ARBA00023002"/>
    </source>
</evidence>
<dbReference type="Proteomes" id="UP000307874">
    <property type="component" value="Unassembled WGS sequence"/>
</dbReference>
<gene>
    <name evidence="6 9" type="primary">msrB</name>
    <name evidence="9" type="ORF">FF124_16045</name>
</gene>
<feature type="binding site" evidence="6">
    <location>
        <position position="144"/>
    </location>
    <ligand>
        <name>Zn(2+)</name>
        <dbReference type="ChEBI" id="CHEBI:29105"/>
    </ligand>
</feature>
<evidence type="ECO:0000256" key="7">
    <source>
        <dbReference type="SAM" id="MobiDB-lite"/>
    </source>
</evidence>
<dbReference type="PROSITE" id="PS51790">
    <property type="entry name" value="MSRB"/>
    <property type="match status" value="1"/>
</dbReference>
<comment type="cofactor">
    <cofactor evidence="6">
        <name>Zn(2+)</name>
        <dbReference type="ChEBI" id="CHEBI:29105"/>
    </cofactor>
    <text evidence="6">Binds 1 zinc ion per subunit. The zinc ion is important for the structural integrity of the protein.</text>
</comment>
<evidence type="ECO:0000256" key="1">
    <source>
        <dbReference type="ARBA" id="ARBA00007174"/>
    </source>
</evidence>
<keyword evidence="2 6" id="KW-0479">Metal-binding</keyword>
<keyword evidence="10" id="KW-1185">Reference proteome</keyword>